<gene>
    <name evidence="1" type="ORF">GCM10022222_23630</name>
</gene>
<dbReference type="Gene3D" id="3.40.50.720">
    <property type="entry name" value="NAD(P)-binding Rossmann-like Domain"/>
    <property type="match status" value="1"/>
</dbReference>
<keyword evidence="2" id="KW-1185">Reference proteome</keyword>
<organism evidence="1 2">
    <name type="scientific">Amycolatopsis ultiminotia</name>
    <dbReference type="NCBI Taxonomy" id="543629"/>
    <lineage>
        <taxon>Bacteria</taxon>
        <taxon>Bacillati</taxon>
        <taxon>Actinomycetota</taxon>
        <taxon>Actinomycetes</taxon>
        <taxon>Pseudonocardiales</taxon>
        <taxon>Pseudonocardiaceae</taxon>
        <taxon>Amycolatopsis</taxon>
    </lineage>
</organism>
<dbReference type="RefSeq" id="WP_344858609.1">
    <property type="nucleotide sequence ID" value="NZ_BAAAZN010000004.1"/>
</dbReference>
<dbReference type="InterPro" id="IPR036291">
    <property type="entry name" value="NAD(P)-bd_dom_sf"/>
</dbReference>
<reference evidence="2" key="1">
    <citation type="journal article" date="2019" name="Int. J. Syst. Evol. Microbiol.">
        <title>The Global Catalogue of Microorganisms (GCM) 10K type strain sequencing project: providing services to taxonomists for standard genome sequencing and annotation.</title>
        <authorList>
            <consortium name="The Broad Institute Genomics Platform"/>
            <consortium name="The Broad Institute Genome Sequencing Center for Infectious Disease"/>
            <person name="Wu L."/>
            <person name="Ma J."/>
        </authorList>
    </citation>
    <scope>NUCLEOTIDE SEQUENCE [LARGE SCALE GENOMIC DNA]</scope>
    <source>
        <strain evidence="2">JCM 16898</strain>
    </source>
</reference>
<dbReference type="EMBL" id="BAAAZN010000004">
    <property type="protein sequence ID" value="GAA3539354.1"/>
    <property type="molecule type" value="Genomic_DNA"/>
</dbReference>
<proteinExistence type="predicted"/>
<dbReference type="PANTHER" id="PTHR43431:SF7">
    <property type="entry name" value="OXIDOREDUCTASE, SHORT CHAIN DEHYDROGENASE_REDUCTASE FAMILY (AFU_ORTHOLOGUE AFUA_5G14000)"/>
    <property type="match status" value="1"/>
</dbReference>
<dbReference type="PANTHER" id="PTHR43431">
    <property type="entry name" value="OXIDOREDUCTASE, SHORT CHAIN DEHYDROGENASE/REDUCTASE FAMILY (AFU_ORTHOLOGUE AFUA_5G14000)"/>
    <property type="match status" value="1"/>
</dbReference>
<dbReference type="Pfam" id="PF00106">
    <property type="entry name" value="adh_short"/>
    <property type="match status" value="1"/>
</dbReference>
<dbReference type="Proteomes" id="UP001500689">
    <property type="component" value="Unassembled WGS sequence"/>
</dbReference>
<sequence length="238" mass="24632">MTKPTAVVLGVGPGLGLSMAHRFGREGHDVAVVSRTDTRHTGYLAGLSAAGITAESFTGDVRTDLDSVLDAITERFGRIDVVYSGPAAAGPESRPGPIEEVTVADVERAMTWLYPAVQVVNRTLPAMLERGTGGFLFAGGLSAVRPMPALGALAVAGAALHNYAKTLHAALAGTGVYVGSLVIGGLIERGDIYRMVTAQPEKYGDADGHTLDPDAIADVAWQRYSGRGAAEAVFDALG</sequence>
<dbReference type="InterPro" id="IPR002347">
    <property type="entry name" value="SDR_fam"/>
</dbReference>
<comment type="caution">
    <text evidence="1">The sequence shown here is derived from an EMBL/GenBank/DDBJ whole genome shotgun (WGS) entry which is preliminary data.</text>
</comment>
<protein>
    <submittedName>
        <fullName evidence="1">SDR family NAD(P)-dependent oxidoreductase</fullName>
    </submittedName>
</protein>
<evidence type="ECO:0000313" key="2">
    <source>
        <dbReference type="Proteomes" id="UP001500689"/>
    </source>
</evidence>
<evidence type="ECO:0000313" key="1">
    <source>
        <dbReference type="EMBL" id="GAA3539354.1"/>
    </source>
</evidence>
<accession>A0ABP6VPL7</accession>
<dbReference type="SUPFAM" id="SSF51735">
    <property type="entry name" value="NAD(P)-binding Rossmann-fold domains"/>
    <property type="match status" value="1"/>
</dbReference>
<name>A0ABP6VPL7_9PSEU</name>